<feature type="binding site" evidence="4">
    <location>
        <position position="75"/>
    </location>
    <ligand>
        <name>substrate</name>
    </ligand>
</feature>
<proteinExistence type="inferred from homology"/>
<dbReference type="InterPro" id="IPR028896">
    <property type="entry name" value="GcvT/YgfZ/DmdA"/>
</dbReference>
<dbReference type="SUPFAM" id="SSF103025">
    <property type="entry name" value="Folate-binding domain"/>
    <property type="match status" value="1"/>
</dbReference>
<dbReference type="InterPro" id="IPR029043">
    <property type="entry name" value="GcvT/YgfZ_C"/>
</dbReference>
<keyword evidence="5" id="KW-1133">Transmembrane helix</keyword>
<dbReference type="FunFam" id="4.10.1250.10:FF:000002">
    <property type="entry name" value="Aminomethyltransferase"/>
    <property type="match status" value="1"/>
</dbReference>
<evidence type="ECO:0000256" key="3">
    <source>
        <dbReference type="ARBA" id="ARBA00015825"/>
    </source>
</evidence>
<reference evidence="8" key="1">
    <citation type="submission" date="2017-02" db="UniProtKB">
        <authorList>
            <consortium name="WormBaseParasite"/>
        </authorList>
    </citation>
    <scope>IDENTIFICATION</scope>
</reference>
<dbReference type="InterPro" id="IPR006222">
    <property type="entry name" value="GCVT_N"/>
</dbReference>
<accession>A0A0M3J2C0</accession>
<evidence type="ECO:0000259" key="7">
    <source>
        <dbReference type="Pfam" id="PF08669"/>
    </source>
</evidence>
<keyword evidence="5" id="KW-0812">Transmembrane</keyword>
<evidence type="ECO:0000313" key="8">
    <source>
        <dbReference type="WBParaSite" id="ASIM_0000167801-mRNA-1"/>
    </source>
</evidence>
<dbReference type="PIRSF" id="PIRSF006487">
    <property type="entry name" value="GcvT"/>
    <property type="match status" value="1"/>
</dbReference>
<evidence type="ECO:0000259" key="6">
    <source>
        <dbReference type="Pfam" id="PF01571"/>
    </source>
</evidence>
<dbReference type="WBParaSite" id="ASIM_0000167801-mRNA-1">
    <property type="protein sequence ID" value="ASIM_0000167801-mRNA-1"/>
    <property type="gene ID" value="ASIM_0000167801"/>
</dbReference>
<feature type="transmembrane region" description="Helical" evidence="5">
    <location>
        <begin position="6"/>
        <end position="26"/>
    </location>
</feature>
<evidence type="ECO:0000256" key="1">
    <source>
        <dbReference type="ARBA" id="ARBA00008609"/>
    </source>
</evidence>
<evidence type="ECO:0000256" key="4">
    <source>
        <dbReference type="PIRSR" id="PIRSR006487-1"/>
    </source>
</evidence>
<dbReference type="Gene3D" id="4.10.1250.10">
    <property type="entry name" value="Aminomethyltransferase fragment"/>
    <property type="match status" value="1"/>
</dbReference>
<dbReference type="Pfam" id="PF01571">
    <property type="entry name" value="GCV_T"/>
    <property type="match status" value="1"/>
</dbReference>
<evidence type="ECO:0000256" key="2">
    <source>
        <dbReference type="ARBA" id="ARBA00011690"/>
    </source>
</evidence>
<dbReference type="PANTHER" id="PTHR43757">
    <property type="entry name" value="AMINOMETHYLTRANSFERASE"/>
    <property type="match status" value="1"/>
</dbReference>
<organism evidence="8">
    <name type="scientific">Anisakis simplex</name>
    <name type="common">Herring worm</name>
    <dbReference type="NCBI Taxonomy" id="6269"/>
    <lineage>
        <taxon>Eukaryota</taxon>
        <taxon>Metazoa</taxon>
        <taxon>Ecdysozoa</taxon>
        <taxon>Nematoda</taxon>
        <taxon>Chromadorea</taxon>
        <taxon>Rhabditida</taxon>
        <taxon>Spirurina</taxon>
        <taxon>Ascaridomorpha</taxon>
        <taxon>Ascaridoidea</taxon>
        <taxon>Anisakidae</taxon>
        <taxon>Anisakis</taxon>
        <taxon>Anisakis simplex complex</taxon>
    </lineage>
</organism>
<protein>
    <recommendedName>
        <fullName evidence="3">Aminomethyltransferase, mitochondrial</fullName>
    </recommendedName>
</protein>
<evidence type="ECO:0000256" key="5">
    <source>
        <dbReference type="SAM" id="Phobius"/>
    </source>
</evidence>
<dbReference type="AlphaFoldDB" id="A0A0M3J2C0"/>
<feature type="domain" description="Aminomethyltransferase C-terminal" evidence="7">
    <location>
        <begin position="164"/>
        <end position="243"/>
    </location>
</feature>
<dbReference type="InterPro" id="IPR027266">
    <property type="entry name" value="TrmE/GcvT-like"/>
</dbReference>
<comment type="subunit">
    <text evidence="2">The glycine cleavage system is composed of four proteins: P, T, L and H.</text>
</comment>
<dbReference type="SUPFAM" id="SSF101790">
    <property type="entry name" value="Aminomethyltransferase beta-barrel domain"/>
    <property type="match status" value="1"/>
</dbReference>
<sequence length="252" mass="27505">LEGRGLVAVQGSFLISAAIMFFGILTSPEMKKLLEKETDFDLSKLYFMNSTIGSVCGIPDCRITRCGYTGEDGVEISVDPKQAADLVERLMKSSQASVRLAGLGARDALRLEAGLCLYGNDIDENTTPIEAGIAFVVAKRRRQTKDFPGAEKIVSQLEKKNWPKRRVGIICDKGRAPRSHLPVIDPVTKASVGVVTSGCPSPTLHKSIGMAYVDRPDSKPGRELVIDFGTKQQKITVTKMPFVPTTYYNPPK</sequence>
<dbReference type="PANTHER" id="PTHR43757:SF16">
    <property type="entry name" value="AMINOMETHYLTRANSFERASE, MITOCHONDRIAL"/>
    <property type="match status" value="1"/>
</dbReference>
<dbReference type="InterPro" id="IPR013977">
    <property type="entry name" value="GcvT_C"/>
</dbReference>
<name>A0A0M3J2C0_ANISI</name>
<feature type="domain" description="GCVT N-terminal" evidence="6">
    <location>
        <begin position="28"/>
        <end position="139"/>
    </location>
</feature>
<dbReference type="Gene3D" id="2.40.30.110">
    <property type="entry name" value="Aminomethyltransferase beta-barrel domains"/>
    <property type="match status" value="1"/>
</dbReference>
<comment type="similarity">
    <text evidence="1">Belongs to the GcvT family.</text>
</comment>
<keyword evidence="5" id="KW-0472">Membrane</keyword>
<dbReference type="Pfam" id="PF08669">
    <property type="entry name" value="GCV_T_C"/>
    <property type="match status" value="1"/>
</dbReference>
<dbReference type="GO" id="GO:0005739">
    <property type="term" value="C:mitochondrion"/>
    <property type="evidence" value="ECO:0007669"/>
    <property type="project" value="TreeGrafter"/>
</dbReference>
<dbReference type="Gene3D" id="3.30.1360.120">
    <property type="entry name" value="Probable tRNA modification gtpase trme, domain 1"/>
    <property type="match status" value="1"/>
</dbReference>